<evidence type="ECO:0000313" key="3">
    <source>
        <dbReference type="Proteomes" id="UP000622317"/>
    </source>
</evidence>
<evidence type="ECO:0008006" key="4">
    <source>
        <dbReference type="Google" id="ProtNLM"/>
    </source>
</evidence>
<dbReference type="EMBL" id="JACYFG010000007">
    <property type="protein sequence ID" value="MBD5779116.1"/>
    <property type="molecule type" value="Genomic_DNA"/>
</dbReference>
<feature type="chain" id="PRO_5037595189" description="TonB C-terminal domain-containing protein" evidence="1">
    <location>
        <begin position="20"/>
        <end position="148"/>
    </location>
</feature>
<comment type="caution">
    <text evidence="2">The sequence shown here is derived from an EMBL/GenBank/DDBJ whole genome shotgun (WGS) entry which is preliminary data.</text>
</comment>
<reference evidence="2" key="1">
    <citation type="submission" date="2020-09" db="EMBL/GenBank/DDBJ databases">
        <title>Pelagicoccus enzymogenes sp. nov. with an EPS production, isolated from marine sediment.</title>
        <authorList>
            <person name="Feng X."/>
        </authorList>
    </citation>
    <scope>NUCLEOTIDE SEQUENCE</scope>
    <source>
        <strain evidence="2">NFK12</strain>
    </source>
</reference>
<keyword evidence="3" id="KW-1185">Reference proteome</keyword>
<dbReference type="RefSeq" id="WP_191616255.1">
    <property type="nucleotide sequence ID" value="NZ_JACYFG010000007.1"/>
</dbReference>
<evidence type="ECO:0000313" key="2">
    <source>
        <dbReference type="EMBL" id="MBD5779116.1"/>
    </source>
</evidence>
<proteinExistence type="predicted"/>
<dbReference type="PROSITE" id="PS51257">
    <property type="entry name" value="PROKAR_LIPOPROTEIN"/>
    <property type="match status" value="1"/>
</dbReference>
<dbReference type="AlphaFoldDB" id="A0A927IGF8"/>
<name>A0A927IGF8_9BACT</name>
<gene>
    <name evidence="2" type="ORF">IEN85_06395</name>
</gene>
<accession>A0A927IGF8</accession>
<organism evidence="2 3">
    <name type="scientific">Pelagicoccus enzymogenes</name>
    <dbReference type="NCBI Taxonomy" id="2773457"/>
    <lineage>
        <taxon>Bacteria</taxon>
        <taxon>Pseudomonadati</taxon>
        <taxon>Verrucomicrobiota</taxon>
        <taxon>Opitutia</taxon>
        <taxon>Puniceicoccales</taxon>
        <taxon>Pelagicoccaceae</taxon>
        <taxon>Pelagicoccus</taxon>
    </lineage>
</organism>
<sequence length="148" mass="16570">MTYRIVAFALFLAFLSACNSTSSGHSSKTLSGQVVNAVRWHGRPGPVPFQGDPDMIDPDRAVIQYPRDVSFPEAVFALNNFRAPAGTIIQLNFRILESGAIDYVNATSKELSEGELLYLEQLVANLAFTPYWHDQFPCYYVVDCLLRF</sequence>
<evidence type="ECO:0000256" key="1">
    <source>
        <dbReference type="SAM" id="SignalP"/>
    </source>
</evidence>
<protein>
    <recommendedName>
        <fullName evidence="4">TonB C-terminal domain-containing protein</fullName>
    </recommendedName>
</protein>
<dbReference type="Proteomes" id="UP000622317">
    <property type="component" value="Unassembled WGS sequence"/>
</dbReference>
<keyword evidence="1" id="KW-0732">Signal</keyword>
<feature type="signal peptide" evidence="1">
    <location>
        <begin position="1"/>
        <end position="19"/>
    </location>
</feature>